<keyword evidence="3" id="KW-1185">Reference proteome</keyword>
<evidence type="ECO:0000313" key="2">
    <source>
        <dbReference type="EMBL" id="GJT98954.1"/>
    </source>
</evidence>
<dbReference type="EMBL" id="BQNB010020723">
    <property type="protein sequence ID" value="GJT98954.1"/>
    <property type="molecule type" value="Genomic_DNA"/>
</dbReference>
<reference evidence="2" key="2">
    <citation type="submission" date="2022-01" db="EMBL/GenBank/DDBJ databases">
        <authorList>
            <person name="Yamashiro T."/>
            <person name="Shiraishi A."/>
            <person name="Satake H."/>
            <person name="Nakayama K."/>
        </authorList>
    </citation>
    <scope>NUCLEOTIDE SEQUENCE</scope>
</reference>
<organism evidence="2 3">
    <name type="scientific">Tanacetum coccineum</name>
    <dbReference type="NCBI Taxonomy" id="301880"/>
    <lineage>
        <taxon>Eukaryota</taxon>
        <taxon>Viridiplantae</taxon>
        <taxon>Streptophyta</taxon>
        <taxon>Embryophyta</taxon>
        <taxon>Tracheophyta</taxon>
        <taxon>Spermatophyta</taxon>
        <taxon>Magnoliopsida</taxon>
        <taxon>eudicotyledons</taxon>
        <taxon>Gunneridae</taxon>
        <taxon>Pentapetalae</taxon>
        <taxon>asterids</taxon>
        <taxon>campanulids</taxon>
        <taxon>Asterales</taxon>
        <taxon>Asteraceae</taxon>
        <taxon>Asteroideae</taxon>
        <taxon>Anthemideae</taxon>
        <taxon>Anthemidinae</taxon>
        <taxon>Tanacetum</taxon>
    </lineage>
</organism>
<evidence type="ECO:0000313" key="3">
    <source>
        <dbReference type="Proteomes" id="UP001151760"/>
    </source>
</evidence>
<sequence>MANVTSLLTSLCTKINDFSNPNQASSSSTLPSNTIPNPRNEARAITTRSGVSYEGPSIPMPPPFVNPDVVEETSTEHVPPPLTQKVQETNSQTTTKVNQEGIVNNPKTYELKLPYPERRNVEKRQEKDKVQLQKFWKMFKQLHFNISLADALILMPKYTKMLKDLCANKEKLEELANTPLSENCSAVILKKLPEKLGDSCRFTIPCDFSKLKCQGLADLGASINLMPLSVFHRLGFTNLESTQMTLELANRQLCRPDGICKDVLVPVGKFTYPADFVVVDYVPDEQIPLILGRPFLRTARALIDVYDEKLILRDGNESLTLNMQSEKSKLNGIQKIYSGNSTIQSDDSFPSSSPIKTSDSTSKEFTDEFTPPNSLPPGDDVSILKKDFQEETFRIISIPLFEFDDSFKSSNVNPLFEENDKDAEIKSSSSFTLTSPEESEFEAYLEKDSIPSGIDLTLPPTLEVSSSNPTSLTLTGEKVCSWKTPMFFSLIRFVWIMMTRIAIRKKIICLLATFLNKKPKPLSRPQEVDDIKMKDDKVSSQIPIATIVMPIRITFDNPIDFNDHFSKLKDFKKDLTIALDSTESSLLSLISA</sequence>
<feature type="compositionally biased region" description="Polar residues" evidence="1">
    <location>
        <begin position="17"/>
        <end position="37"/>
    </location>
</feature>
<dbReference type="InterPro" id="IPR021109">
    <property type="entry name" value="Peptidase_aspartic_dom_sf"/>
</dbReference>
<dbReference type="Proteomes" id="UP001151760">
    <property type="component" value="Unassembled WGS sequence"/>
</dbReference>
<feature type="region of interest" description="Disordered" evidence="1">
    <location>
        <begin position="341"/>
        <end position="378"/>
    </location>
</feature>
<keyword evidence="2" id="KW-0808">Transferase</keyword>
<proteinExistence type="predicted"/>
<evidence type="ECO:0000256" key="1">
    <source>
        <dbReference type="SAM" id="MobiDB-lite"/>
    </source>
</evidence>
<dbReference type="PANTHER" id="PTHR33067">
    <property type="entry name" value="RNA-DIRECTED DNA POLYMERASE-RELATED"/>
    <property type="match status" value="1"/>
</dbReference>
<keyword evidence="2" id="KW-0695">RNA-directed DNA polymerase</keyword>
<feature type="compositionally biased region" description="Low complexity" evidence="1">
    <location>
        <begin position="347"/>
        <end position="360"/>
    </location>
</feature>
<reference evidence="2" key="1">
    <citation type="journal article" date="2022" name="Int. J. Mol. Sci.">
        <title>Draft Genome of Tanacetum Coccineum: Genomic Comparison of Closely Related Tanacetum-Family Plants.</title>
        <authorList>
            <person name="Yamashiro T."/>
            <person name="Shiraishi A."/>
            <person name="Nakayama K."/>
            <person name="Satake H."/>
        </authorList>
    </citation>
    <scope>NUCLEOTIDE SEQUENCE</scope>
</reference>
<accession>A0ABQ5IGY7</accession>
<keyword evidence="2" id="KW-0548">Nucleotidyltransferase</keyword>
<dbReference type="Gene3D" id="2.40.70.10">
    <property type="entry name" value="Acid Proteases"/>
    <property type="match status" value="1"/>
</dbReference>
<name>A0ABQ5IGY7_9ASTR</name>
<dbReference type="CDD" id="cd00303">
    <property type="entry name" value="retropepsin_like"/>
    <property type="match status" value="1"/>
</dbReference>
<dbReference type="GO" id="GO:0003964">
    <property type="term" value="F:RNA-directed DNA polymerase activity"/>
    <property type="evidence" value="ECO:0007669"/>
    <property type="project" value="UniProtKB-KW"/>
</dbReference>
<gene>
    <name evidence="2" type="ORF">Tco_1094472</name>
</gene>
<comment type="caution">
    <text evidence="2">The sequence shown here is derived from an EMBL/GenBank/DDBJ whole genome shotgun (WGS) entry which is preliminary data.</text>
</comment>
<protein>
    <submittedName>
        <fullName evidence="2">Reverse transcriptase domain-containing protein</fullName>
    </submittedName>
</protein>
<feature type="region of interest" description="Disordered" evidence="1">
    <location>
        <begin position="17"/>
        <end position="40"/>
    </location>
</feature>
<dbReference type="PANTHER" id="PTHR33067:SF35">
    <property type="entry name" value="ASPARTIC PEPTIDASE DDI1-TYPE DOMAIN-CONTAINING PROTEIN"/>
    <property type="match status" value="1"/>
</dbReference>